<feature type="transmembrane region" description="Helical" evidence="5">
    <location>
        <begin position="130"/>
        <end position="150"/>
    </location>
</feature>
<evidence type="ECO:0000259" key="6">
    <source>
        <dbReference type="Pfam" id="PF00892"/>
    </source>
</evidence>
<feature type="transmembrane region" description="Helical" evidence="5">
    <location>
        <begin position="217"/>
        <end position="237"/>
    </location>
</feature>
<evidence type="ECO:0000256" key="2">
    <source>
        <dbReference type="ARBA" id="ARBA00022692"/>
    </source>
</evidence>
<evidence type="ECO:0000256" key="4">
    <source>
        <dbReference type="ARBA" id="ARBA00023136"/>
    </source>
</evidence>
<keyword evidence="4 5" id="KW-0472">Membrane</keyword>
<feature type="transmembrane region" description="Helical" evidence="5">
    <location>
        <begin position="183"/>
        <end position="205"/>
    </location>
</feature>
<feature type="transmembrane region" description="Helical" evidence="5">
    <location>
        <begin position="274"/>
        <end position="296"/>
    </location>
</feature>
<evidence type="ECO:0000313" key="7">
    <source>
        <dbReference type="EMBL" id="CUH59523.1"/>
    </source>
</evidence>
<feature type="transmembrane region" description="Helical" evidence="5">
    <location>
        <begin position="71"/>
        <end position="91"/>
    </location>
</feature>
<dbReference type="SUPFAM" id="SSF103481">
    <property type="entry name" value="Multidrug resistance efflux transporter EmrE"/>
    <property type="match status" value="2"/>
</dbReference>
<dbReference type="InterPro" id="IPR037185">
    <property type="entry name" value="EmrE-like"/>
</dbReference>
<proteinExistence type="predicted"/>
<feature type="transmembrane region" description="Helical" evidence="5">
    <location>
        <begin position="12"/>
        <end position="30"/>
    </location>
</feature>
<feature type="transmembrane region" description="Helical" evidence="5">
    <location>
        <begin position="156"/>
        <end position="176"/>
    </location>
</feature>
<accession>A0A0P1FHS8</accession>
<evidence type="ECO:0000256" key="1">
    <source>
        <dbReference type="ARBA" id="ARBA00004141"/>
    </source>
</evidence>
<organism evidence="7 8">
    <name type="scientific">Thalassobacter stenotrophicus</name>
    <dbReference type="NCBI Taxonomy" id="266809"/>
    <lineage>
        <taxon>Bacteria</taxon>
        <taxon>Pseudomonadati</taxon>
        <taxon>Pseudomonadota</taxon>
        <taxon>Alphaproteobacteria</taxon>
        <taxon>Rhodobacterales</taxon>
        <taxon>Roseobacteraceae</taxon>
        <taxon>Thalassobacter</taxon>
    </lineage>
</organism>
<keyword evidence="3 5" id="KW-1133">Transmembrane helix</keyword>
<feature type="domain" description="EamA" evidence="6">
    <location>
        <begin position="16"/>
        <end position="142"/>
    </location>
</feature>
<evidence type="ECO:0000256" key="5">
    <source>
        <dbReference type="SAM" id="Phobius"/>
    </source>
</evidence>
<evidence type="ECO:0000313" key="8">
    <source>
        <dbReference type="Proteomes" id="UP000051298"/>
    </source>
</evidence>
<dbReference type="InterPro" id="IPR000620">
    <property type="entry name" value="EamA_dom"/>
</dbReference>
<dbReference type="InterPro" id="IPR050638">
    <property type="entry name" value="AA-Vitamin_Transporters"/>
</dbReference>
<name>A0A0P1FHS8_9RHOB</name>
<dbReference type="AlphaFoldDB" id="A0A0P1FHS8"/>
<keyword evidence="2 5" id="KW-0812">Transmembrane</keyword>
<comment type="subcellular location">
    <subcellularLocation>
        <location evidence="1">Membrane</location>
        <topology evidence="1">Multi-pass membrane protein</topology>
    </subcellularLocation>
</comment>
<dbReference type="STRING" id="266809.PM03_04385"/>
<feature type="domain" description="EamA" evidence="6">
    <location>
        <begin position="160"/>
        <end position="289"/>
    </location>
</feature>
<dbReference type="RefSeq" id="WP_058122710.1">
    <property type="nucleotide sequence ID" value="NZ_CYRX01000010.1"/>
</dbReference>
<dbReference type="PANTHER" id="PTHR32322">
    <property type="entry name" value="INNER MEMBRANE TRANSPORTER"/>
    <property type="match status" value="1"/>
</dbReference>
<protein>
    <submittedName>
        <fullName evidence="7">Putative inner membrane transporter yiJE</fullName>
    </submittedName>
</protein>
<evidence type="ECO:0000256" key="3">
    <source>
        <dbReference type="ARBA" id="ARBA00022989"/>
    </source>
</evidence>
<dbReference type="Pfam" id="PF00892">
    <property type="entry name" value="EamA"/>
    <property type="match status" value="2"/>
</dbReference>
<reference evidence="7 8" key="1">
    <citation type="submission" date="2015-09" db="EMBL/GenBank/DDBJ databases">
        <authorList>
            <consortium name="Swine Surveillance"/>
        </authorList>
    </citation>
    <scope>NUCLEOTIDE SEQUENCE [LARGE SCALE GENOMIC DNA]</scope>
    <source>
        <strain evidence="7 8">CECT 5294</strain>
    </source>
</reference>
<dbReference type="Proteomes" id="UP000051298">
    <property type="component" value="Unassembled WGS sequence"/>
</dbReference>
<feature type="transmembrane region" description="Helical" evidence="5">
    <location>
        <begin position="103"/>
        <end position="121"/>
    </location>
</feature>
<dbReference type="EMBL" id="CYRX01000010">
    <property type="protein sequence ID" value="CUH59523.1"/>
    <property type="molecule type" value="Genomic_DNA"/>
</dbReference>
<sequence length="306" mass="32444">MTSQKTISPRAWAELILLSAIWGGSFLAIRTALDEIPFVTSVAYRVAIAAAALWTVALIQRAPLGITRAHLVGFLGMGVLNNVIPFTLMAWGQLHIESGLTSILNATTAIFGVLVAAIFLADERLTPRKLIGVGIGFMGVATAIGLGTLMQFDLRSLAQVAVVTGTFSYALAGVWARHWLAGLSPLVAAAGMLSGASLVMIPAALFLDGMVIPQNPITWVAILYYALIATAFAYMLYFRVLGMAGSGNLMLCTLMVPPVAITLGAWIRDETLDPNAYAGFAVLALGLVILDGRVMARLRARARARS</sequence>
<dbReference type="GO" id="GO:0016020">
    <property type="term" value="C:membrane"/>
    <property type="evidence" value="ECO:0007669"/>
    <property type="project" value="UniProtKB-SubCell"/>
</dbReference>
<gene>
    <name evidence="7" type="primary">yijE</name>
    <name evidence="7" type="ORF">THS5294_00809</name>
</gene>
<dbReference type="PANTHER" id="PTHR32322:SF9">
    <property type="entry name" value="AMINO-ACID METABOLITE EFFLUX PUMP-RELATED"/>
    <property type="match status" value="1"/>
</dbReference>
<dbReference type="eggNOG" id="COG0697">
    <property type="taxonomic scope" value="Bacteria"/>
</dbReference>
<feature type="transmembrane region" description="Helical" evidence="5">
    <location>
        <begin position="42"/>
        <end position="59"/>
    </location>
</feature>
<feature type="transmembrane region" description="Helical" evidence="5">
    <location>
        <begin position="249"/>
        <end position="268"/>
    </location>
</feature>